<protein>
    <submittedName>
        <fullName evidence="1">SagB family peptide dehydrogenase</fullName>
    </submittedName>
</protein>
<dbReference type="Proteomes" id="UP000692816">
    <property type="component" value="Chromosome"/>
</dbReference>
<sequence>MRAPSKKYEKKKSPRTTPPVVLVRLNPLVALETQPDGSIAAHVEGYSEPLGTFSAAAAERALELQTGLPLPRSEGDAVEREVERLMRQLARRGLLEYRLARTGDANDLVTIEPQTPDYWPRTPKLDDAATVVLSRFAYLRRRGTEMILESPRAGALLRIHDARIAALLTILATPQKISRIRRLDGYPGPALLALLLDCQILIEVDAAQRDTLRKAEGDDGLVLWDFHDLLFHARSTEGRQANPLGGLYPHTGLIAPLPAIRPAWPGKRIKLPESDRIASPLEQLLHDRHSTRDFDNHKPITLAELSTFLNNVARVRAKWSGQLEFADDGPDIEYTSRPYPAAGSAYELELYLAVANCDGLTPGFYHYDADAHALAAIDVRPQHFEAMLQSAGFAMDAPSPPQILITIAARFGRISWKYSAIAYALILKDVGVLIQTLYLVATDLGLGGCAIGTANIDLFAKMTGLDIHVEGPVGQFGLGRGMEPPPAG</sequence>
<accession>A0ACD3V900</accession>
<dbReference type="EMBL" id="CP088282">
    <property type="protein sequence ID" value="UGY02904.1"/>
    <property type="molecule type" value="Genomic_DNA"/>
</dbReference>
<reference evidence="1 2" key="1">
    <citation type="journal article" date="2021" name="Int. J. Syst. Evol. Microbiol.">
        <title>Bradyrhizobium septentrionale sp. nov. (sv. septentrionale) and Bradyrhizobium quebecense sp. nov. (sv. septentrionale) associated with legumes native to Canada possess rearranged symbiosis genes and numerous insertion sequences.</title>
        <authorList>
            <person name="Bromfield E.S.P."/>
            <person name="Cloutier S."/>
        </authorList>
    </citation>
    <scope>NUCLEOTIDE SEQUENCE [LARGE SCALE GENOMIC DNA]</scope>
    <source>
        <strain evidence="1 2">12S5</strain>
    </source>
</reference>
<name>A0ACD3V900_9BRAD</name>
<organism evidence="1 2">
    <name type="scientific">Bradyrhizobium quebecense</name>
    <dbReference type="NCBI Taxonomy" id="2748629"/>
    <lineage>
        <taxon>Bacteria</taxon>
        <taxon>Pseudomonadati</taxon>
        <taxon>Pseudomonadota</taxon>
        <taxon>Alphaproteobacteria</taxon>
        <taxon>Hyphomicrobiales</taxon>
        <taxon>Nitrobacteraceae</taxon>
        <taxon>Bradyrhizobium</taxon>
    </lineage>
</organism>
<evidence type="ECO:0000313" key="1">
    <source>
        <dbReference type="EMBL" id="UGY02904.1"/>
    </source>
</evidence>
<evidence type="ECO:0000313" key="2">
    <source>
        <dbReference type="Proteomes" id="UP000692816"/>
    </source>
</evidence>
<gene>
    <name evidence="1" type="ORF">J4P68_0038535</name>
</gene>
<proteinExistence type="predicted"/>
<keyword evidence="2" id="KW-1185">Reference proteome</keyword>